<dbReference type="Pfam" id="PF13439">
    <property type="entry name" value="Glyco_transf_4"/>
    <property type="match status" value="1"/>
</dbReference>
<dbReference type="EMBL" id="BJYY01000014">
    <property type="protein sequence ID" value="GEO34518.1"/>
    <property type="molecule type" value="Genomic_DNA"/>
</dbReference>
<dbReference type="Pfam" id="PF00534">
    <property type="entry name" value="Glycos_transf_1"/>
    <property type="match status" value="1"/>
</dbReference>
<dbReference type="Gene3D" id="3.40.50.2000">
    <property type="entry name" value="Glycogen Phosphorylase B"/>
    <property type="match status" value="2"/>
</dbReference>
<dbReference type="RefSeq" id="WP_146904283.1">
    <property type="nucleotide sequence ID" value="NZ_BAAARM010000004.1"/>
</dbReference>
<comment type="caution">
    <text evidence="5">The sequence shown here is derived from an EMBL/GenBank/DDBJ whole genome shotgun (WGS) entry which is preliminary data.</text>
</comment>
<evidence type="ECO:0000259" key="3">
    <source>
        <dbReference type="Pfam" id="PF00534"/>
    </source>
</evidence>
<gene>
    <name evidence="5" type="ORF">CAE01nite_22430</name>
</gene>
<evidence type="ECO:0000259" key="4">
    <source>
        <dbReference type="Pfam" id="PF13439"/>
    </source>
</evidence>
<dbReference type="OrthoDB" id="9801573at2"/>
<proteinExistence type="predicted"/>
<keyword evidence="2 5" id="KW-0808">Transferase</keyword>
<organism evidence="5 6">
    <name type="scientific">Cellulomonas aerilata</name>
    <dbReference type="NCBI Taxonomy" id="515326"/>
    <lineage>
        <taxon>Bacteria</taxon>
        <taxon>Bacillati</taxon>
        <taxon>Actinomycetota</taxon>
        <taxon>Actinomycetes</taxon>
        <taxon>Micrococcales</taxon>
        <taxon>Cellulomonadaceae</taxon>
        <taxon>Cellulomonas</taxon>
    </lineage>
</organism>
<dbReference type="AlphaFoldDB" id="A0A512DDG0"/>
<protein>
    <submittedName>
        <fullName evidence="5">Glycosyl transferase</fullName>
    </submittedName>
</protein>
<accession>A0A512DDG0</accession>
<dbReference type="Proteomes" id="UP000321181">
    <property type="component" value="Unassembled WGS sequence"/>
</dbReference>
<dbReference type="SUPFAM" id="SSF53756">
    <property type="entry name" value="UDP-Glycosyltransferase/glycogen phosphorylase"/>
    <property type="match status" value="1"/>
</dbReference>
<evidence type="ECO:0000313" key="6">
    <source>
        <dbReference type="Proteomes" id="UP000321181"/>
    </source>
</evidence>
<sequence length="368" mass="40446">MAGILVHEWLSRTGGSEKVFDAMVEAFPDADVLALWNDAPDRRYPGRHVRETWLARTPLRRSKAAALALMPATWRRQPAVPAEWALVSTHLFAHHVSFAGQPADFRKYLYVHTPARYIWTPELDRRGNGLLPRTASAALRPLDRRRAHEAFAVAANSAYVRDRIASTWGVDATVIHPPVDVTEIQAVERWADTLDPEERRLLESLPGEYLLGASRFIPYKRLDLVIAAGEAAGLPVVLAGAGPLLDELVARGREASVPVHVLEDPSDGLLRALFQEALVYVFPAVEDFGIMPVEAMAAGTPVLTLDRGGAAESVVDGRTGAHWDGRPGSLRAAVLRAAACSRGAARDRAQDFSREVFTERLHSWMGLR</sequence>
<dbReference type="PANTHER" id="PTHR12526:SF584">
    <property type="entry name" value="GLYCOSYLTRANSFERASE"/>
    <property type="match status" value="1"/>
</dbReference>
<keyword evidence="1" id="KW-0328">Glycosyltransferase</keyword>
<feature type="domain" description="Glycosyl transferase family 1" evidence="3">
    <location>
        <begin position="208"/>
        <end position="336"/>
    </location>
</feature>
<evidence type="ECO:0000256" key="1">
    <source>
        <dbReference type="ARBA" id="ARBA00022676"/>
    </source>
</evidence>
<dbReference type="InterPro" id="IPR001296">
    <property type="entry name" value="Glyco_trans_1"/>
</dbReference>
<dbReference type="GO" id="GO:0016757">
    <property type="term" value="F:glycosyltransferase activity"/>
    <property type="evidence" value="ECO:0007669"/>
    <property type="project" value="UniProtKB-KW"/>
</dbReference>
<evidence type="ECO:0000256" key="2">
    <source>
        <dbReference type="ARBA" id="ARBA00022679"/>
    </source>
</evidence>
<keyword evidence="6" id="KW-1185">Reference proteome</keyword>
<reference evidence="5 6" key="1">
    <citation type="submission" date="2019-07" db="EMBL/GenBank/DDBJ databases">
        <title>Whole genome shotgun sequence of Cellulomonas aerilata NBRC 106308.</title>
        <authorList>
            <person name="Hosoyama A."/>
            <person name="Uohara A."/>
            <person name="Ohji S."/>
            <person name="Ichikawa N."/>
        </authorList>
    </citation>
    <scope>NUCLEOTIDE SEQUENCE [LARGE SCALE GENOMIC DNA]</scope>
    <source>
        <strain evidence="5 6">NBRC 106308</strain>
    </source>
</reference>
<name>A0A512DDG0_9CELL</name>
<dbReference type="InterPro" id="IPR028098">
    <property type="entry name" value="Glyco_trans_4-like_N"/>
</dbReference>
<evidence type="ECO:0000313" key="5">
    <source>
        <dbReference type="EMBL" id="GEO34518.1"/>
    </source>
</evidence>
<feature type="domain" description="Glycosyltransferase subfamily 4-like N-terminal" evidence="4">
    <location>
        <begin position="14"/>
        <end position="182"/>
    </location>
</feature>
<dbReference type="PANTHER" id="PTHR12526">
    <property type="entry name" value="GLYCOSYLTRANSFERASE"/>
    <property type="match status" value="1"/>
</dbReference>